<dbReference type="InterPro" id="IPR046521">
    <property type="entry name" value="DUF6698"/>
</dbReference>
<proteinExistence type="predicted"/>
<organism evidence="2 3">
    <name type="scientific">Suillus fuscotomentosus</name>
    <dbReference type="NCBI Taxonomy" id="1912939"/>
    <lineage>
        <taxon>Eukaryota</taxon>
        <taxon>Fungi</taxon>
        <taxon>Dikarya</taxon>
        <taxon>Basidiomycota</taxon>
        <taxon>Agaricomycotina</taxon>
        <taxon>Agaricomycetes</taxon>
        <taxon>Agaricomycetidae</taxon>
        <taxon>Boletales</taxon>
        <taxon>Suillineae</taxon>
        <taxon>Suillaceae</taxon>
        <taxon>Suillus</taxon>
    </lineage>
</organism>
<keyword evidence="3" id="KW-1185">Reference proteome</keyword>
<comment type="caution">
    <text evidence="2">The sequence shown here is derived from an EMBL/GenBank/DDBJ whole genome shotgun (WGS) entry which is preliminary data.</text>
</comment>
<dbReference type="GeneID" id="64663386"/>
<evidence type="ECO:0000256" key="1">
    <source>
        <dbReference type="SAM" id="MobiDB-lite"/>
    </source>
</evidence>
<dbReference type="AlphaFoldDB" id="A0AAD4HF43"/>
<feature type="compositionally biased region" description="Basic and acidic residues" evidence="1">
    <location>
        <begin position="8"/>
        <end position="17"/>
    </location>
</feature>
<name>A0AAD4HF43_9AGAM</name>
<accession>A0AAD4HF43</accession>
<dbReference type="RefSeq" id="XP_041218750.1">
    <property type="nucleotide sequence ID" value="XM_041369088.1"/>
</dbReference>
<feature type="compositionally biased region" description="Polar residues" evidence="1">
    <location>
        <begin position="26"/>
        <end position="42"/>
    </location>
</feature>
<gene>
    <name evidence="2" type="ORF">F5891DRAFT_1207971</name>
</gene>
<reference evidence="2" key="1">
    <citation type="journal article" date="2020" name="New Phytol.">
        <title>Comparative genomics reveals dynamic genome evolution in host specialist ectomycorrhizal fungi.</title>
        <authorList>
            <person name="Lofgren L.A."/>
            <person name="Nguyen N.H."/>
            <person name="Vilgalys R."/>
            <person name="Ruytinx J."/>
            <person name="Liao H.L."/>
            <person name="Branco S."/>
            <person name="Kuo A."/>
            <person name="LaButti K."/>
            <person name="Lipzen A."/>
            <person name="Andreopoulos W."/>
            <person name="Pangilinan J."/>
            <person name="Riley R."/>
            <person name="Hundley H."/>
            <person name="Na H."/>
            <person name="Barry K."/>
            <person name="Grigoriev I.V."/>
            <person name="Stajich J.E."/>
            <person name="Kennedy P.G."/>
        </authorList>
    </citation>
    <scope>NUCLEOTIDE SEQUENCE</scope>
    <source>
        <strain evidence="2">FC203</strain>
    </source>
</reference>
<evidence type="ECO:0000313" key="2">
    <source>
        <dbReference type="EMBL" id="KAG1893174.1"/>
    </source>
</evidence>
<dbReference type="EMBL" id="JABBWK010000106">
    <property type="protein sequence ID" value="KAG1893174.1"/>
    <property type="molecule type" value="Genomic_DNA"/>
</dbReference>
<sequence length="389" mass="44218">MSQADGSTLHDRTPPVEDREDDDGLPSQQGPESLQTSPQSMFLQARQRRKIAELEGKIEVVESGRAVKERHAHHFVRRGLKRVVVLFDTVEDLVAENDRRYEDNDEDATLDQDRLESGYSILMRTLPWFLKKTSDMEHDDYMRMLKLLRQGADGARGDDTSKLKALVSDWVNREFRPNPPIDINDKHSHGFTSDACGKLLCPAELDWNDPVAGIRDCSDGHIVTDFSFPVFLYDKYVADPENLEEGLFKGKILLQGYKAVFTSPSSAKDVEGDGDGADVIQNNRRANKAVLAGIKVKKHVAQIIKMEKVTPRSIAYIACQFWQTIVDFFERPPGREAQHRVDKLLEWWTRKVFGRSCREDLTNVVKARMSVNALARQRAQIDDATFDSN</sequence>
<protein>
    <submittedName>
        <fullName evidence="2">Uncharacterized protein</fullName>
    </submittedName>
</protein>
<feature type="region of interest" description="Disordered" evidence="1">
    <location>
        <begin position="1"/>
        <end position="44"/>
    </location>
</feature>
<evidence type="ECO:0000313" key="3">
    <source>
        <dbReference type="Proteomes" id="UP001195769"/>
    </source>
</evidence>
<dbReference type="Proteomes" id="UP001195769">
    <property type="component" value="Unassembled WGS sequence"/>
</dbReference>
<dbReference type="Pfam" id="PF20414">
    <property type="entry name" value="DUF6698"/>
    <property type="match status" value="1"/>
</dbReference>